<comment type="similarity">
    <text evidence="2">Belongs to the FAD-binding monooxygenase family.</text>
</comment>
<accession>A0A100IJ49</accession>
<comment type="caution">
    <text evidence="6">The sequence shown here is derived from an EMBL/GenBank/DDBJ whole genome shotgun (WGS) entry which is preliminary data.</text>
</comment>
<dbReference type="InterPro" id="IPR020946">
    <property type="entry name" value="Flavin_mOase-like"/>
</dbReference>
<dbReference type="InterPro" id="IPR051209">
    <property type="entry name" value="FAD-bind_Monooxygenase_sf"/>
</dbReference>
<dbReference type="SUPFAM" id="SSF51905">
    <property type="entry name" value="FAD/NAD(P)-binding domain"/>
    <property type="match status" value="3"/>
</dbReference>
<dbReference type="PANTHER" id="PTHR42877">
    <property type="entry name" value="L-ORNITHINE N(5)-MONOOXYGENASE-RELATED"/>
    <property type="match status" value="1"/>
</dbReference>
<evidence type="ECO:0000313" key="7">
    <source>
        <dbReference type="Proteomes" id="UP000068243"/>
    </source>
</evidence>
<dbReference type="VEuPathDB" id="FungiDB:ASPNIDRAFT2_1116379"/>
<dbReference type="GO" id="GO:0050661">
    <property type="term" value="F:NADP binding"/>
    <property type="evidence" value="ECO:0007669"/>
    <property type="project" value="InterPro"/>
</dbReference>
<evidence type="ECO:0000256" key="5">
    <source>
        <dbReference type="ARBA" id="ARBA00023002"/>
    </source>
</evidence>
<sequence length="575" mass="63780">MTLNRAEHPIHAERTVRIACIGAGVAGLCLAYKLQRSFRNIELVVYEKNKSVGGVWYENHYPGVACDVPAHNYVYSFEPNPNFPAEYAPGSSVLQYLKDFATKYNLHQYVRTQTKVTSAVWNDAEGKWGIELEDLANQQSLTDTVDILINASGPLNRWKWPSIPGLNEFKGHLVHSANWDDGYDVSGKRIALIGNGSTGQQLLTALQPQASQLLHFIRQPNWIVGPFGGAQQTYTPDQITEWTNDPSHLLTKRKQIETVINSTFSTFLRDSPLHQGMRQYLTQTMEATLNQHNLPTSELLPTFAPGCRRPTPGVGYLSALSQPNTTLIVGDITRICADGLIDSTGTHHAVDAIICATGFDTTCIPSFPLIGKSNQSLADLWADDVLDSYFATTVPHMPNYAMFAGPFFPSISGSYLRTSEIQAEYICQLIDRYQTENIHAFSPSRTASRAFTAHCRKFLLEKTVWADACRSHYKADGDSARLSMWPGSSLHFADALRELRAEDYDWEYVGGDRFAWLGNGLSATGADETSDLAWYLGDRDSGPLGSRGARRRVLTKSGTFGVGEREKLLQGRPAD</sequence>
<keyword evidence="3" id="KW-0285">Flavoprotein</keyword>
<dbReference type="EMBL" id="BCMY01000007">
    <property type="protein sequence ID" value="GAQ42211.1"/>
    <property type="molecule type" value="Genomic_DNA"/>
</dbReference>
<evidence type="ECO:0000256" key="3">
    <source>
        <dbReference type="ARBA" id="ARBA00022630"/>
    </source>
</evidence>
<dbReference type="GO" id="GO:0050660">
    <property type="term" value="F:flavin adenine dinucleotide binding"/>
    <property type="evidence" value="ECO:0007669"/>
    <property type="project" value="InterPro"/>
</dbReference>
<dbReference type="Gene3D" id="3.50.50.60">
    <property type="entry name" value="FAD/NAD(P)-binding domain"/>
    <property type="match status" value="2"/>
</dbReference>
<proteinExistence type="inferred from homology"/>
<dbReference type="VEuPathDB" id="FungiDB:An13g01810"/>
<dbReference type="GO" id="GO:0004499">
    <property type="term" value="F:N,N-dimethylaniline monooxygenase activity"/>
    <property type="evidence" value="ECO:0007669"/>
    <property type="project" value="InterPro"/>
</dbReference>
<evidence type="ECO:0000256" key="4">
    <source>
        <dbReference type="ARBA" id="ARBA00022827"/>
    </source>
</evidence>
<evidence type="ECO:0000256" key="2">
    <source>
        <dbReference type="ARBA" id="ARBA00010139"/>
    </source>
</evidence>
<dbReference type="PANTHER" id="PTHR42877:SF8">
    <property type="entry name" value="MONOOXYGENASE"/>
    <property type="match status" value="1"/>
</dbReference>
<dbReference type="AlphaFoldDB" id="A0A100IJ49"/>
<organism evidence="6 7">
    <name type="scientific">Aspergillus niger</name>
    <dbReference type="NCBI Taxonomy" id="5061"/>
    <lineage>
        <taxon>Eukaryota</taxon>
        <taxon>Fungi</taxon>
        <taxon>Dikarya</taxon>
        <taxon>Ascomycota</taxon>
        <taxon>Pezizomycotina</taxon>
        <taxon>Eurotiomycetes</taxon>
        <taxon>Eurotiomycetidae</taxon>
        <taxon>Eurotiales</taxon>
        <taxon>Aspergillaceae</taxon>
        <taxon>Aspergillus</taxon>
        <taxon>Aspergillus subgen. Circumdati</taxon>
    </lineage>
</organism>
<evidence type="ECO:0000256" key="1">
    <source>
        <dbReference type="ARBA" id="ARBA00001974"/>
    </source>
</evidence>
<dbReference type="OMA" id="DITRICA"/>
<evidence type="ECO:0000313" key="6">
    <source>
        <dbReference type="EMBL" id="GAQ42211.1"/>
    </source>
</evidence>
<keyword evidence="4" id="KW-0274">FAD</keyword>
<reference evidence="7" key="1">
    <citation type="journal article" date="2016" name="Genome Announc.">
        <title>Draft genome sequence of Aspergillus niger strain An76.</title>
        <authorList>
            <person name="Gong W."/>
            <person name="Cheng Z."/>
            <person name="Zhang H."/>
            <person name="Liu L."/>
            <person name="Gao P."/>
            <person name="Wang L."/>
        </authorList>
    </citation>
    <scope>NUCLEOTIDE SEQUENCE [LARGE SCALE GENOMIC DNA]</scope>
    <source>
        <strain evidence="7">An76</strain>
    </source>
</reference>
<keyword evidence="5" id="KW-0560">Oxidoreductase</keyword>
<gene>
    <name evidence="6" type="ORF">ABL_04872</name>
</gene>
<protein>
    <submittedName>
        <fullName evidence="6">Monoxygenase</fullName>
    </submittedName>
</protein>
<dbReference type="OrthoDB" id="74360at2759"/>
<comment type="cofactor">
    <cofactor evidence="1">
        <name>FAD</name>
        <dbReference type="ChEBI" id="CHEBI:57692"/>
    </cofactor>
</comment>
<dbReference type="Pfam" id="PF00743">
    <property type="entry name" value="FMO-like"/>
    <property type="match status" value="1"/>
</dbReference>
<name>A0A100IJ49_ASPNG</name>
<dbReference type="Proteomes" id="UP000068243">
    <property type="component" value="Unassembled WGS sequence"/>
</dbReference>
<dbReference type="VEuPathDB" id="FungiDB:ATCC64974_24990"/>
<dbReference type="InterPro" id="IPR036188">
    <property type="entry name" value="FAD/NAD-bd_sf"/>
</dbReference>
<dbReference type="VEuPathDB" id="FungiDB:M747DRAFT_292737"/>